<gene>
    <name evidence="2" type="ORF">NCGR_LOCUS36543</name>
</gene>
<dbReference type="Proteomes" id="UP000604825">
    <property type="component" value="Unassembled WGS sequence"/>
</dbReference>
<protein>
    <submittedName>
        <fullName evidence="2">Uncharacterized protein</fullName>
    </submittedName>
</protein>
<evidence type="ECO:0000313" key="2">
    <source>
        <dbReference type="EMBL" id="CAD6252897.1"/>
    </source>
</evidence>
<organism evidence="2 3">
    <name type="scientific">Miscanthus lutarioriparius</name>
    <dbReference type="NCBI Taxonomy" id="422564"/>
    <lineage>
        <taxon>Eukaryota</taxon>
        <taxon>Viridiplantae</taxon>
        <taxon>Streptophyta</taxon>
        <taxon>Embryophyta</taxon>
        <taxon>Tracheophyta</taxon>
        <taxon>Spermatophyta</taxon>
        <taxon>Magnoliopsida</taxon>
        <taxon>Liliopsida</taxon>
        <taxon>Poales</taxon>
        <taxon>Poaceae</taxon>
        <taxon>PACMAD clade</taxon>
        <taxon>Panicoideae</taxon>
        <taxon>Andropogonodae</taxon>
        <taxon>Andropogoneae</taxon>
        <taxon>Saccharinae</taxon>
        <taxon>Miscanthus</taxon>
    </lineage>
</organism>
<sequence>MAAGIDRLANGMHTPTARVLPAQGQAQTSVNVGESGHLLEELFSAVASTADKSPLPLRQGCDGRYMKGYLQDRKFPKETVHPALNKDYKPPHLLGLLRYYTVGRTSDTISTTVKPKNRTPISVSAIELAKIGITLKANNTMDLIDMGLKHKWTLFAELSVAPLAPLDRDRASYLVNMVALELCTVKSISKAPVEDSVVCSYLLLLAMLVNREEDVQELRARGLLKGGGGLTNEEALHFFTSFQSLRFGPCYNRVMRGIEIYKENRRMQTKLYAFCYNNKKIIAAVLTGIGVLVGIIGTLRSIKKSF</sequence>
<dbReference type="AlphaFoldDB" id="A0A811Q851"/>
<dbReference type="OrthoDB" id="1849062at2759"/>
<dbReference type="PANTHER" id="PTHR31549">
    <property type="entry name" value="PROTEIN, PUTATIVE (DUF247)-RELATED-RELATED"/>
    <property type="match status" value="1"/>
</dbReference>
<keyword evidence="1" id="KW-1133">Transmembrane helix</keyword>
<evidence type="ECO:0000313" key="3">
    <source>
        <dbReference type="Proteomes" id="UP000604825"/>
    </source>
</evidence>
<keyword evidence="3" id="KW-1185">Reference proteome</keyword>
<keyword evidence="1" id="KW-0472">Membrane</keyword>
<dbReference type="Pfam" id="PF03140">
    <property type="entry name" value="DUF247"/>
    <property type="match status" value="1"/>
</dbReference>
<evidence type="ECO:0000256" key="1">
    <source>
        <dbReference type="SAM" id="Phobius"/>
    </source>
</evidence>
<name>A0A811Q851_9POAL</name>
<reference evidence="2" key="1">
    <citation type="submission" date="2020-10" db="EMBL/GenBank/DDBJ databases">
        <authorList>
            <person name="Han B."/>
            <person name="Lu T."/>
            <person name="Zhao Q."/>
            <person name="Huang X."/>
            <person name="Zhao Y."/>
        </authorList>
    </citation>
    <scope>NUCLEOTIDE SEQUENCE</scope>
</reference>
<feature type="transmembrane region" description="Helical" evidence="1">
    <location>
        <begin position="281"/>
        <end position="299"/>
    </location>
</feature>
<dbReference type="PANTHER" id="PTHR31549:SF265">
    <property type="match status" value="1"/>
</dbReference>
<keyword evidence="1" id="KW-0812">Transmembrane</keyword>
<proteinExistence type="predicted"/>
<accession>A0A811Q851</accession>
<comment type="caution">
    <text evidence="2">The sequence shown here is derived from an EMBL/GenBank/DDBJ whole genome shotgun (WGS) entry which is preliminary data.</text>
</comment>
<dbReference type="EMBL" id="CAJGYO010000009">
    <property type="protein sequence ID" value="CAD6252897.1"/>
    <property type="molecule type" value="Genomic_DNA"/>
</dbReference>
<dbReference type="InterPro" id="IPR004158">
    <property type="entry name" value="DUF247_pln"/>
</dbReference>